<accession>A0A1J1IVX1</accession>
<dbReference type="Proteomes" id="UP000183832">
    <property type="component" value="Unassembled WGS sequence"/>
</dbReference>
<dbReference type="InterPro" id="IPR035892">
    <property type="entry name" value="C2_domain_sf"/>
</dbReference>
<keyword evidence="4" id="KW-1185">Reference proteome</keyword>
<organism evidence="3 4">
    <name type="scientific">Clunio marinus</name>
    <dbReference type="NCBI Taxonomy" id="568069"/>
    <lineage>
        <taxon>Eukaryota</taxon>
        <taxon>Metazoa</taxon>
        <taxon>Ecdysozoa</taxon>
        <taxon>Arthropoda</taxon>
        <taxon>Hexapoda</taxon>
        <taxon>Insecta</taxon>
        <taxon>Pterygota</taxon>
        <taxon>Neoptera</taxon>
        <taxon>Endopterygota</taxon>
        <taxon>Diptera</taxon>
        <taxon>Nematocera</taxon>
        <taxon>Chironomoidea</taxon>
        <taxon>Chironomidae</taxon>
        <taxon>Clunio</taxon>
    </lineage>
</organism>
<dbReference type="Gene3D" id="2.60.40.150">
    <property type="entry name" value="C2 domain"/>
    <property type="match status" value="2"/>
</dbReference>
<dbReference type="PANTHER" id="PTHR10024:SF373">
    <property type="entry name" value="MIP05618P"/>
    <property type="match status" value="1"/>
</dbReference>
<dbReference type="GO" id="GO:0030424">
    <property type="term" value="C:axon"/>
    <property type="evidence" value="ECO:0007669"/>
    <property type="project" value="TreeGrafter"/>
</dbReference>
<gene>
    <name evidence="3" type="primary">similar to Synaptotagmin-9</name>
    <name evidence="3" type="ORF">CLUMA_CG015761</name>
</gene>
<dbReference type="GO" id="GO:0000149">
    <property type="term" value="F:SNARE binding"/>
    <property type="evidence" value="ECO:0007669"/>
    <property type="project" value="TreeGrafter"/>
</dbReference>
<dbReference type="GO" id="GO:0031045">
    <property type="term" value="C:dense core granule"/>
    <property type="evidence" value="ECO:0007669"/>
    <property type="project" value="TreeGrafter"/>
</dbReference>
<dbReference type="CDD" id="cd00276">
    <property type="entry name" value="C2B_Synaptotagmin"/>
    <property type="match status" value="1"/>
</dbReference>
<evidence type="ECO:0000256" key="1">
    <source>
        <dbReference type="SAM" id="MobiDB-lite"/>
    </source>
</evidence>
<dbReference type="CDD" id="cd08387">
    <property type="entry name" value="C2A_Synaptotagmin-8"/>
    <property type="match status" value="1"/>
</dbReference>
<evidence type="ECO:0000313" key="3">
    <source>
        <dbReference type="EMBL" id="CRL02689.1"/>
    </source>
</evidence>
<dbReference type="GO" id="GO:0005886">
    <property type="term" value="C:plasma membrane"/>
    <property type="evidence" value="ECO:0007669"/>
    <property type="project" value="TreeGrafter"/>
</dbReference>
<dbReference type="EMBL" id="CVRI01000058">
    <property type="protein sequence ID" value="CRL02689.1"/>
    <property type="molecule type" value="Genomic_DNA"/>
</dbReference>
<feature type="compositionally biased region" description="Polar residues" evidence="1">
    <location>
        <begin position="55"/>
        <end position="66"/>
    </location>
</feature>
<dbReference type="PROSITE" id="PS50004">
    <property type="entry name" value="C2"/>
    <property type="match status" value="2"/>
</dbReference>
<proteinExistence type="predicted"/>
<dbReference type="GO" id="GO:0030672">
    <property type="term" value="C:synaptic vesicle membrane"/>
    <property type="evidence" value="ECO:0007669"/>
    <property type="project" value="TreeGrafter"/>
</dbReference>
<dbReference type="PANTHER" id="PTHR10024">
    <property type="entry name" value="SYNAPTOTAGMIN"/>
    <property type="match status" value="1"/>
</dbReference>
<reference evidence="3 4" key="1">
    <citation type="submission" date="2015-04" db="EMBL/GenBank/DDBJ databases">
        <authorList>
            <person name="Syromyatnikov M.Y."/>
            <person name="Popov V.N."/>
        </authorList>
    </citation>
    <scope>NUCLEOTIDE SEQUENCE [LARGE SCALE GENOMIC DNA]</scope>
</reference>
<dbReference type="SMART" id="SM00239">
    <property type="entry name" value="C2"/>
    <property type="match status" value="2"/>
</dbReference>
<feature type="domain" description="C2" evidence="2">
    <location>
        <begin position="250"/>
        <end position="365"/>
    </location>
</feature>
<dbReference type="FunFam" id="2.60.40.150:FF:000223">
    <property type="entry name" value="Synaptotagmin alpha, isoform A"/>
    <property type="match status" value="1"/>
</dbReference>
<dbReference type="AlphaFoldDB" id="A0A1J1IVX1"/>
<name>A0A1J1IVX1_9DIPT</name>
<dbReference type="GO" id="GO:0030276">
    <property type="term" value="F:clathrin binding"/>
    <property type="evidence" value="ECO:0007669"/>
    <property type="project" value="TreeGrafter"/>
</dbReference>
<dbReference type="InterPro" id="IPR000008">
    <property type="entry name" value="C2_dom"/>
</dbReference>
<dbReference type="GO" id="GO:0005509">
    <property type="term" value="F:calcium ion binding"/>
    <property type="evidence" value="ECO:0007669"/>
    <property type="project" value="TreeGrafter"/>
</dbReference>
<dbReference type="SUPFAM" id="SSF49562">
    <property type="entry name" value="C2 domain (Calcium/lipid-binding domain, CaLB)"/>
    <property type="match status" value="2"/>
</dbReference>
<evidence type="ECO:0000313" key="4">
    <source>
        <dbReference type="Proteomes" id="UP000183832"/>
    </source>
</evidence>
<dbReference type="GO" id="GO:0048791">
    <property type="term" value="P:calcium ion-regulated exocytosis of neurotransmitter"/>
    <property type="evidence" value="ECO:0007669"/>
    <property type="project" value="TreeGrafter"/>
</dbReference>
<dbReference type="OrthoDB" id="67700at2759"/>
<feature type="compositionally biased region" description="Polar residues" evidence="1">
    <location>
        <begin position="1"/>
        <end position="26"/>
    </location>
</feature>
<dbReference type="GO" id="GO:0005544">
    <property type="term" value="F:calcium-dependent phospholipid binding"/>
    <property type="evidence" value="ECO:0007669"/>
    <property type="project" value="TreeGrafter"/>
</dbReference>
<dbReference type="STRING" id="568069.A0A1J1IVX1"/>
<dbReference type="PRINTS" id="PR00360">
    <property type="entry name" value="C2DOMAIN"/>
</dbReference>
<dbReference type="GO" id="GO:0001786">
    <property type="term" value="F:phosphatidylserine binding"/>
    <property type="evidence" value="ECO:0007669"/>
    <property type="project" value="TreeGrafter"/>
</dbReference>
<feature type="region of interest" description="Disordered" evidence="1">
    <location>
        <begin position="1"/>
        <end position="66"/>
    </location>
</feature>
<protein>
    <submittedName>
        <fullName evidence="3">CLUMA_CG015761, isoform A</fullName>
    </submittedName>
</protein>
<feature type="domain" description="C2" evidence="2">
    <location>
        <begin position="128"/>
        <end position="249"/>
    </location>
</feature>
<sequence length="384" mass="42782">MSFNNESSVAGSSRSLNRNISSPTSNHTEDPTFWVPAGTSGTGHCSDIHSDDSDAQTPTSPTSSNRSFALSNYSIPIVRSDKHIVLATTSPARPKMASMQAKLDHTKIDTSLYKNSPQKLPSLSSQESRGTLHFCMLYDPIAGILTIRLIEAQDLQPRDFSGTADPYAKVRLLPDATKTNMWQTRIHKRTLNPVFDEDFVFEVRPATIGRRTLEILLYDFDAYSRHVCIGGLKIQLAHVDLSDKVELWKSLGPCDEQDAKVELGDLMISLSYLPSAERLTAVVSIIHNGKRLKKKKTAVLRNTVNPVFNEALTFDIVKDTLKHSVIEFLVMHDSLLGANELLGRALVGNSHEVRVEDKQFFDEIFRTKTATAQWISLSDPRSSR</sequence>
<evidence type="ECO:0000259" key="2">
    <source>
        <dbReference type="PROSITE" id="PS50004"/>
    </source>
</evidence>
<dbReference type="GO" id="GO:0048488">
    <property type="term" value="P:synaptic vesicle endocytosis"/>
    <property type="evidence" value="ECO:0007669"/>
    <property type="project" value="TreeGrafter"/>
</dbReference>
<dbReference type="Pfam" id="PF00168">
    <property type="entry name" value="C2"/>
    <property type="match status" value="2"/>
</dbReference>